<evidence type="ECO:0000313" key="3">
    <source>
        <dbReference type="Proteomes" id="UP000249557"/>
    </source>
</evidence>
<feature type="coiled-coil region" evidence="1">
    <location>
        <begin position="4"/>
        <end position="59"/>
    </location>
</feature>
<evidence type="ECO:0000256" key="1">
    <source>
        <dbReference type="SAM" id="Coils"/>
    </source>
</evidence>
<sequence length="66" mass="7728">MEDIAELQEKLEDLEHEHKTLDQEINRLMATPPVDLLTIQRLKKKKLALKDQIQKLRSDILPDIIA</sequence>
<dbReference type="Proteomes" id="UP000249557">
    <property type="component" value="Unassembled WGS sequence"/>
</dbReference>
<dbReference type="InterPro" id="IPR038444">
    <property type="entry name" value="DUF465_sf"/>
</dbReference>
<dbReference type="EMBL" id="QFNK01000023">
    <property type="protein sequence ID" value="PZO88249.1"/>
    <property type="molecule type" value="Genomic_DNA"/>
</dbReference>
<dbReference type="Pfam" id="PF04325">
    <property type="entry name" value="DUF465"/>
    <property type="match status" value="1"/>
</dbReference>
<organism evidence="2 3">
    <name type="scientific">Micavibrio aeruginosavorus</name>
    <dbReference type="NCBI Taxonomy" id="349221"/>
    <lineage>
        <taxon>Bacteria</taxon>
        <taxon>Pseudomonadati</taxon>
        <taxon>Bdellovibrionota</taxon>
        <taxon>Bdellovibrionia</taxon>
        <taxon>Bdellovibrionales</taxon>
        <taxon>Pseudobdellovibrionaceae</taxon>
        <taxon>Micavibrio</taxon>
    </lineage>
</organism>
<evidence type="ECO:0000313" key="2">
    <source>
        <dbReference type="EMBL" id="PZO88249.1"/>
    </source>
</evidence>
<reference evidence="2 3" key="1">
    <citation type="submission" date="2017-08" db="EMBL/GenBank/DDBJ databases">
        <title>Infants hospitalized years apart are colonized by the same room-sourced microbial strains.</title>
        <authorList>
            <person name="Brooks B."/>
            <person name="Olm M.R."/>
            <person name="Firek B.A."/>
            <person name="Baker R."/>
            <person name="Thomas B.C."/>
            <person name="Morowitz M.J."/>
            <person name="Banfield J.F."/>
        </authorList>
    </citation>
    <scope>NUCLEOTIDE SEQUENCE [LARGE SCALE GENOMIC DNA]</scope>
    <source>
        <strain evidence="2">S2_018_000_R2_104</strain>
    </source>
</reference>
<accession>A0A2W5A6Z9</accession>
<evidence type="ECO:0008006" key="4">
    <source>
        <dbReference type="Google" id="ProtNLM"/>
    </source>
</evidence>
<proteinExistence type="predicted"/>
<dbReference type="Gene3D" id="6.10.280.50">
    <property type="match status" value="1"/>
</dbReference>
<comment type="caution">
    <text evidence="2">The sequence shown here is derived from an EMBL/GenBank/DDBJ whole genome shotgun (WGS) entry which is preliminary data.</text>
</comment>
<gene>
    <name evidence="2" type="ORF">DI626_02145</name>
</gene>
<dbReference type="InterPro" id="IPR007420">
    <property type="entry name" value="DUF465"/>
</dbReference>
<name>A0A2W5A6Z9_9BACT</name>
<dbReference type="AlphaFoldDB" id="A0A2W5A6Z9"/>
<keyword evidence="1" id="KW-0175">Coiled coil</keyword>
<protein>
    <recommendedName>
        <fullName evidence="4">DUF465 domain-containing protein</fullName>
    </recommendedName>
</protein>